<proteinExistence type="inferred from homology"/>
<dbReference type="InterPro" id="IPR029056">
    <property type="entry name" value="Ribokinase-like"/>
</dbReference>
<keyword evidence="12" id="KW-0963">Cytoplasm</keyword>
<comment type="pathway">
    <text evidence="12">Carbohydrate metabolism; D-ribose degradation; D-ribose 5-phosphate from beta-D-ribopyranose: step 2/2.</text>
</comment>
<gene>
    <name evidence="12 14" type="primary">rbsK</name>
    <name evidence="14" type="ORF">ACFPYJ_09555</name>
</gene>
<keyword evidence="7 12" id="KW-0418">Kinase</keyword>
<keyword evidence="11 12" id="KW-0119">Carbohydrate metabolism</keyword>
<evidence type="ECO:0000256" key="12">
    <source>
        <dbReference type="HAMAP-Rule" id="MF_01987"/>
    </source>
</evidence>
<dbReference type="InterPro" id="IPR011877">
    <property type="entry name" value="Ribokinase"/>
</dbReference>
<reference evidence="15" key="1">
    <citation type="journal article" date="2019" name="Int. J. Syst. Evol. Microbiol.">
        <title>The Global Catalogue of Microorganisms (GCM) 10K type strain sequencing project: providing services to taxonomists for standard genome sequencing and annotation.</title>
        <authorList>
            <consortium name="The Broad Institute Genomics Platform"/>
            <consortium name="The Broad Institute Genome Sequencing Center for Infectious Disease"/>
            <person name="Wu L."/>
            <person name="Ma J."/>
        </authorList>
    </citation>
    <scope>NUCLEOTIDE SEQUENCE [LARGE SCALE GENOMIC DNA]</scope>
    <source>
        <strain evidence="15">CGMCC 1.3240</strain>
    </source>
</reference>
<feature type="domain" description="Carbohydrate kinase PfkB" evidence="13">
    <location>
        <begin position="5"/>
        <end position="298"/>
    </location>
</feature>
<keyword evidence="9 12" id="KW-0460">Magnesium</keyword>
<dbReference type="InterPro" id="IPR002139">
    <property type="entry name" value="Ribo/fructo_kinase"/>
</dbReference>
<dbReference type="RefSeq" id="WP_379187879.1">
    <property type="nucleotide sequence ID" value="NZ_JBHSOW010000032.1"/>
</dbReference>
<dbReference type="PROSITE" id="PS00583">
    <property type="entry name" value="PFKB_KINASES_1"/>
    <property type="match status" value="1"/>
</dbReference>
<dbReference type="InterPro" id="IPR011611">
    <property type="entry name" value="PfkB_dom"/>
</dbReference>
<accession>A0ABW0VV93</accession>
<feature type="binding site" evidence="12">
    <location>
        <begin position="13"/>
        <end position="15"/>
    </location>
    <ligand>
        <name>substrate</name>
    </ligand>
</feature>
<feature type="binding site" evidence="12">
    <location>
        <position position="141"/>
    </location>
    <ligand>
        <name>substrate</name>
    </ligand>
</feature>
<keyword evidence="5 12" id="KW-0479">Metal-binding</keyword>
<feature type="binding site" evidence="12">
    <location>
        <begin position="41"/>
        <end position="45"/>
    </location>
    <ligand>
        <name>substrate</name>
    </ligand>
</feature>
<dbReference type="GO" id="GO:0004747">
    <property type="term" value="F:ribokinase activity"/>
    <property type="evidence" value="ECO:0007669"/>
    <property type="project" value="UniProtKB-EC"/>
</dbReference>
<evidence type="ECO:0000256" key="6">
    <source>
        <dbReference type="ARBA" id="ARBA00022741"/>
    </source>
</evidence>
<dbReference type="EMBL" id="JBHSOW010000032">
    <property type="protein sequence ID" value="MFC5649373.1"/>
    <property type="molecule type" value="Genomic_DNA"/>
</dbReference>
<comment type="subcellular location">
    <subcellularLocation>
        <location evidence="12">Cytoplasm</location>
    </subcellularLocation>
</comment>
<dbReference type="EC" id="2.7.1.15" evidence="2 12"/>
<dbReference type="Pfam" id="PF00294">
    <property type="entry name" value="PfkB"/>
    <property type="match status" value="1"/>
</dbReference>
<comment type="cofactor">
    <cofactor evidence="12">
        <name>Mg(2+)</name>
        <dbReference type="ChEBI" id="CHEBI:18420"/>
    </cofactor>
    <text evidence="12">Requires a divalent cation, most likely magnesium in vivo, as an electrophilic catalyst to aid phosphoryl group transfer. It is the chelate of the metal and the nucleotide that is the actual substrate.</text>
</comment>
<evidence type="ECO:0000256" key="4">
    <source>
        <dbReference type="ARBA" id="ARBA00022679"/>
    </source>
</evidence>
<evidence type="ECO:0000256" key="1">
    <source>
        <dbReference type="ARBA" id="ARBA00005380"/>
    </source>
</evidence>
<feature type="binding site" evidence="12">
    <location>
        <position position="291"/>
    </location>
    <ligand>
        <name>K(+)</name>
        <dbReference type="ChEBI" id="CHEBI:29103"/>
    </ligand>
</feature>
<comment type="similarity">
    <text evidence="12">Belongs to the carbohydrate kinase PfkB family. Ribokinase subfamily.</text>
</comment>
<evidence type="ECO:0000256" key="2">
    <source>
        <dbReference type="ARBA" id="ARBA00012035"/>
    </source>
</evidence>
<feature type="binding site" evidence="12">
    <location>
        <begin position="224"/>
        <end position="229"/>
    </location>
    <ligand>
        <name>ATP</name>
        <dbReference type="ChEBI" id="CHEBI:30616"/>
    </ligand>
</feature>
<comment type="function">
    <text evidence="12">Catalyzes the phosphorylation of ribose at O-5 in a reaction requiring ATP and magnesium. The resulting D-ribose-5-phosphate can then be used either for sythesis of nucleotides, histidine, and tryptophan, or as a component of the pentose phosphate pathway.</text>
</comment>
<comment type="subunit">
    <text evidence="12">Homodimer.</text>
</comment>
<organism evidence="14 15">
    <name type="scientific">Paenibacillus solisilvae</name>
    <dbReference type="NCBI Taxonomy" id="2486751"/>
    <lineage>
        <taxon>Bacteria</taxon>
        <taxon>Bacillati</taxon>
        <taxon>Bacillota</taxon>
        <taxon>Bacilli</taxon>
        <taxon>Bacillales</taxon>
        <taxon>Paenibacillaceae</taxon>
        <taxon>Paenibacillus</taxon>
    </lineage>
</organism>
<evidence type="ECO:0000256" key="10">
    <source>
        <dbReference type="ARBA" id="ARBA00022958"/>
    </source>
</evidence>
<dbReference type="PRINTS" id="PR00990">
    <property type="entry name" value="RIBOKINASE"/>
</dbReference>
<name>A0ABW0VV93_9BACL</name>
<sequence length="310" mass="32239">MNRSTVVVVGSLNMDLVVTTERMPLVGETVQGSAIHYVPGGKGANQAVGCAQLGAKTVMIGAVGDDLFGGQIIEQLQGFGLETNRVGRLKGESTGTATILHTTKDNCIVIVPGANGCMTADRISDYSGDLSSAAVVLVQLEIPLDAVKRTLEIAKAAGAVTVLNPAPAPSEPLPKELLELVDILTPNETEFAVLSNHSPDAADEELMVQMLKWEETYGNRIAVTRGSIGCSYIEKGQLITIPTLQVEVTDTTGAGDCLNAALCSGLAAGHGFSESIRYAVAASSLSVTKFGAQAGMPTDAEVRTALQQVQ</sequence>
<keyword evidence="10 12" id="KW-0630">Potassium</keyword>
<keyword evidence="8 12" id="KW-0067">ATP-binding</keyword>
<protein>
    <recommendedName>
        <fullName evidence="3 12">Ribokinase</fullName>
        <shortName evidence="12">RK</shortName>
        <ecNumber evidence="2 12">2.7.1.15</ecNumber>
    </recommendedName>
</protein>
<evidence type="ECO:0000256" key="7">
    <source>
        <dbReference type="ARBA" id="ARBA00022777"/>
    </source>
</evidence>
<dbReference type="CDD" id="cd01174">
    <property type="entry name" value="ribokinase"/>
    <property type="match status" value="1"/>
</dbReference>
<dbReference type="Proteomes" id="UP001596047">
    <property type="component" value="Unassembled WGS sequence"/>
</dbReference>
<dbReference type="NCBIfam" id="TIGR02152">
    <property type="entry name" value="D_ribokin_bact"/>
    <property type="match status" value="1"/>
</dbReference>
<comment type="catalytic activity">
    <reaction evidence="12">
        <text>D-ribose + ATP = D-ribose 5-phosphate + ADP + H(+)</text>
        <dbReference type="Rhea" id="RHEA:13697"/>
        <dbReference type="ChEBI" id="CHEBI:15378"/>
        <dbReference type="ChEBI" id="CHEBI:30616"/>
        <dbReference type="ChEBI" id="CHEBI:47013"/>
        <dbReference type="ChEBI" id="CHEBI:78346"/>
        <dbReference type="ChEBI" id="CHEBI:456216"/>
        <dbReference type="EC" id="2.7.1.15"/>
    </reaction>
</comment>
<dbReference type="Gene3D" id="3.40.1190.20">
    <property type="match status" value="1"/>
</dbReference>
<dbReference type="PANTHER" id="PTHR10584:SF166">
    <property type="entry name" value="RIBOKINASE"/>
    <property type="match status" value="1"/>
</dbReference>
<comment type="caution">
    <text evidence="14">The sequence shown here is derived from an EMBL/GenBank/DDBJ whole genome shotgun (WGS) entry which is preliminary data.</text>
</comment>
<evidence type="ECO:0000256" key="3">
    <source>
        <dbReference type="ARBA" id="ARBA00016943"/>
    </source>
</evidence>
<evidence type="ECO:0000256" key="8">
    <source>
        <dbReference type="ARBA" id="ARBA00022840"/>
    </source>
</evidence>
<dbReference type="InterPro" id="IPR002173">
    <property type="entry name" value="Carboh/pur_kinase_PfkB_CS"/>
</dbReference>
<feature type="binding site" evidence="12">
    <location>
        <position position="256"/>
    </location>
    <ligand>
        <name>substrate</name>
    </ligand>
</feature>
<dbReference type="PANTHER" id="PTHR10584">
    <property type="entry name" value="SUGAR KINASE"/>
    <property type="match status" value="1"/>
</dbReference>
<keyword evidence="15" id="KW-1185">Reference proteome</keyword>
<feature type="binding site" evidence="12">
    <location>
        <position position="286"/>
    </location>
    <ligand>
        <name>K(+)</name>
        <dbReference type="ChEBI" id="CHEBI:29103"/>
    </ligand>
</feature>
<dbReference type="SUPFAM" id="SSF53613">
    <property type="entry name" value="Ribokinase-like"/>
    <property type="match status" value="1"/>
</dbReference>
<feature type="binding site" evidence="12">
    <location>
        <position position="250"/>
    </location>
    <ligand>
        <name>K(+)</name>
        <dbReference type="ChEBI" id="CHEBI:29103"/>
    </ligand>
</feature>
<comment type="activity regulation">
    <text evidence="12">Activated by a monovalent cation that binds near, but not in, the active site. The most likely occupant of the site in vivo is potassium. Ion binding induces a conformational change that may alter substrate affinity.</text>
</comment>
<evidence type="ECO:0000256" key="9">
    <source>
        <dbReference type="ARBA" id="ARBA00022842"/>
    </source>
</evidence>
<feature type="active site" description="Proton acceptor" evidence="12">
    <location>
        <position position="256"/>
    </location>
</feature>
<feature type="binding site" evidence="12">
    <location>
        <position position="289"/>
    </location>
    <ligand>
        <name>K(+)</name>
        <dbReference type="ChEBI" id="CHEBI:29103"/>
    </ligand>
</feature>
<feature type="binding site" evidence="12">
    <location>
        <begin position="255"/>
        <end position="256"/>
    </location>
    <ligand>
        <name>ATP</name>
        <dbReference type="ChEBI" id="CHEBI:30616"/>
    </ligand>
</feature>
<keyword evidence="6 12" id="KW-0547">Nucleotide-binding</keyword>
<comment type="similarity">
    <text evidence="1">Belongs to the carbohydrate kinase pfkB family.</text>
</comment>
<keyword evidence="4 12" id="KW-0808">Transferase</keyword>
<dbReference type="HAMAP" id="MF_01987">
    <property type="entry name" value="Ribokinase"/>
    <property type="match status" value="1"/>
</dbReference>
<evidence type="ECO:0000259" key="13">
    <source>
        <dbReference type="Pfam" id="PF00294"/>
    </source>
</evidence>
<feature type="binding site" evidence="12">
    <location>
        <position position="187"/>
    </location>
    <ligand>
        <name>ATP</name>
        <dbReference type="ChEBI" id="CHEBI:30616"/>
    </ligand>
</feature>
<evidence type="ECO:0000313" key="14">
    <source>
        <dbReference type="EMBL" id="MFC5649373.1"/>
    </source>
</evidence>
<evidence type="ECO:0000256" key="11">
    <source>
        <dbReference type="ARBA" id="ARBA00023277"/>
    </source>
</evidence>
<evidence type="ECO:0000256" key="5">
    <source>
        <dbReference type="ARBA" id="ARBA00022723"/>
    </source>
</evidence>
<comment type="caution">
    <text evidence="12">Lacks conserved residue(s) required for the propagation of feature annotation.</text>
</comment>
<feature type="binding site" evidence="12">
    <location>
        <position position="252"/>
    </location>
    <ligand>
        <name>K(+)</name>
        <dbReference type="ChEBI" id="CHEBI:29103"/>
    </ligand>
</feature>
<evidence type="ECO:0000313" key="15">
    <source>
        <dbReference type="Proteomes" id="UP001596047"/>
    </source>
</evidence>